<keyword evidence="2" id="KW-0732">Signal</keyword>
<dbReference type="InterPro" id="IPR050490">
    <property type="entry name" value="Bact_solute-bd_prot1"/>
</dbReference>
<dbReference type="InterPro" id="IPR022627">
    <property type="entry name" value="DUF3502"/>
</dbReference>
<dbReference type="InterPro" id="IPR006059">
    <property type="entry name" value="SBP"/>
</dbReference>
<dbReference type="PANTHER" id="PTHR43649:SF17">
    <property type="entry name" value="ABC TRANSPORTER SOLUTE BINDING PROTEIN-SUGAR TRANSPORT"/>
    <property type="match status" value="1"/>
</dbReference>
<feature type="domain" description="DUF3502" evidence="3">
    <location>
        <begin position="437"/>
        <end position="505"/>
    </location>
</feature>
<evidence type="ECO:0000313" key="5">
    <source>
        <dbReference type="Proteomes" id="UP000535838"/>
    </source>
</evidence>
<dbReference type="EMBL" id="JACJVQ010000003">
    <property type="protein sequence ID" value="MBB6633126.1"/>
    <property type="molecule type" value="Genomic_DNA"/>
</dbReference>
<protein>
    <submittedName>
        <fullName evidence="4">ABC transporter substrate-binding protein</fullName>
    </submittedName>
</protein>
<dbReference type="AlphaFoldDB" id="A0A841SR93"/>
<dbReference type="Pfam" id="PF01547">
    <property type="entry name" value="SBP_bac_1"/>
    <property type="match status" value="1"/>
</dbReference>
<dbReference type="Gene3D" id="3.40.190.10">
    <property type="entry name" value="Periplasmic binding protein-like II"/>
    <property type="match status" value="2"/>
</dbReference>
<dbReference type="PROSITE" id="PS51257">
    <property type="entry name" value="PROKAR_LIPOPROTEIN"/>
    <property type="match status" value="1"/>
</dbReference>
<feature type="chain" id="PRO_5038569906" evidence="2">
    <location>
        <begin position="21"/>
        <end position="510"/>
    </location>
</feature>
<keyword evidence="5" id="KW-1185">Reference proteome</keyword>
<evidence type="ECO:0000313" key="4">
    <source>
        <dbReference type="EMBL" id="MBB6633126.1"/>
    </source>
</evidence>
<dbReference type="RefSeq" id="WP_185118357.1">
    <property type="nucleotide sequence ID" value="NZ_JACJVQ010000003.1"/>
</dbReference>
<reference evidence="4 5" key="1">
    <citation type="submission" date="2020-08" db="EMBL/GenBank/DDBJ databases">
        <title>Cohnella phylogeny.</title>
        <authorList>
            <person name="Dunlap C."/>
        </authorList>
    </citation>
    <scope>NUCLEOTIDE SEQUENCE [LARGE SCALE GENOMIC DNA]</scope>
    <source>
        <strain evidence="4 5">DSM 25241</strain>
    </source>
</reference>
<evidence type="ECO:0000259" key="3">
    <source>
        <dbReference type="Pfam" id="PF12010"/>
    </source>
</evidence>
<dbReference type="Pfam" id="PF12010">
    <property type="entry name" value="DUF3502"/>
    <property type="match status" value="1"/>
</dbReference>
<accession>A0A841SR93</accession>
<dbReference type="Proteomes" id="UP000535838">
    <property type="component" value="Unassembled WGS sequence"/>
</dbReference>
<feature type="signal peptide" evidence="2">
    <location>
        <begin position="1"/>
        <end position="20"/>
    </location>
</feature>
<dbReference type="SUPFAM" id="SSF53850">
    <property type="entry name" value="Periplasmic binding protein-like II"/>
    <property type="match status" value="1"/>
</dbReference>
<organism evidence="4 5">
    <name type="scientific">Cohnella thailandensis</name>
    <dbReference type="NCBI Taxonomy" id="557557"/>
    <lineage>
        <taxon>Bacteria</taxon>
        <taxon>Bacillati</taxon>
        <taxon>Bacillota</taxon>
        <taxon>Bacilli</taxon>
        <taxon>Bacillales</taxon>
        <taxon>Paenibacillaceae</taxon>
        <taxon>Cohnella</taxon>
    </lineage>
</organism>
<comment type="caution">
    <text evidence="4">The sequence shown here is derived from an EMBL/GenBank/DDBJ whole genome shotgun (WGS) entry which is preliminary data.</text>
</comment>
<gene>
    <name evidence="4" type="ORF">H7B67_03230</name>
</gene>
<dbReference type="PANTHER" id="PTHR43649">
    <property type="entry name" value="ARABINOSE-BINDING PROTEIN-RELATED"/>
    <property type="match status" value="1"/>
</dbReference>
<evidence type="ECO:0000256" key="2">
    <source>
        <dbReference type="SAM" id="SignalP"/>
    </source>
</evidence>
<feature type="compositionally biased region" description="Low complexity" evidence="1">
    <location>
        <begin position="30"/>
        <end position="52"/>
    </location>
</feature>
<name>A0A841SR93_9BACL</name>
<sequence>MLKRKFGLSALTLVTAASLAAGCSSGGNNNGENAGASNEAPSQTASASASASGSEELKPVELTWYYPLNQMQPDQQKVEDAFNKIVKEKINATVKLKPVAFGDYVQKMNTVMAAGENFDIMWTGYLVKPEELVRKGALQPLDDLLEQYAPSLKSDMPQYMWDGLTVDGKIYGIANQQINGSRYGFIIQKRFADKYQLDTASIKKLEDIEPFLDKIKQGEPDIIPFNGFYVPITHDDTFWGVPGLDDHFYIKSDDPTYQLLRYPEEELDTYRLMSKWYKAGYIYKDAATAKMNDYQAKGQIAVDFNNVLKPGVEAEVKAKNGGNDVIVVPISDWFTNGYSATTNQSISRTSKNPERAMMLLNLINSDPELYNLISNGIEGEHYTKTADGYITPAADSKYRPNVDWVFGNVFNSYLKEGQPKDVWEQTKKINETAELNPVGGFKFNSEPVVTEIANLNAVWGEYKKGLTTGTLDFDETWPGFYKKLKEAGEDKYVAEVQKQFDEYLKQAGLK</sequence>
<feature type="region of interest" description="Disordered" evidence="1">
    <location>
        <begin position="30"/>
        <end position="54"/>
    </location>
</feature>
<proteinExistence type="predicted"/>
<evidence type="ECO:0000256" key="1">
    <source>
        <dbReference type="SAM" id="MobiDB-lite"/>
    </source>
</evidence>